<evidence type="ECO:0000256" key="2">
    <source>
        <dbReference type="ARBA" id="ARBA00022730"/>
    </source>
</evidence>
<evidence type="ECO:0000256" key="1">
    <source>
        <dbReference type="ARBA" id="ARBA00007151"/>
    </source>
</evidence>
<dbReference type="STRING" id="1435349.PW52_01190"/>
<dbReference type="InterPro" id="IPR005717">
    <property type="entry name" value="Ribosomal_uS7_bac/org-type"/>
</dbReference>
<dbReference type="GO" id="GO:0003735">
    <property type="term" value="F:structural constituent of ribosome"/>
    <property type="evidence" value="ECO:0007669"/>
    <property type="project" value="InterPro"/>
</dbReference>
<reference evidence="9 10" key="1">
    <citation type="submission" date="2014-11" db="EMBL/GenBank/DDBJ databases">
        <title>Tamlana sedimentorum sp. nov., isolated from shallow sand sediments of the Sea of Japan.</title>
        <authorList>
            <person name="Romanenko L.A."/>
        </authorList>
    </citation>
    <scope>NUCLEOTIDE SEQUENCE [LARGE SCALE GENOMIC DNA]</scope>
    <source>
        <strain evidence="9 10">JCM 19808</strain>
    </source>
</reference>
<keyword evidence="3 6" id="KW-0694">RNA-binding</keyword>
<dbReference type="PIRSF" id="PIRSF002122">
    <property type="entry name" value="RPS7p_RPS7a_RPS5e_RPS7o"/>
    <property type="match status" value="1"/>
</dbReference>
<keyword evidence="5 6" id="KW-0687">Ribonucleoprotein</keyword>
<dbReference type="Pfam" id="PF00177">
    <property type="entry name" value="Ribosomal_S7"/>
    <property type="match status" value="1"/>
</dbReference>
<evidence type="ECO:0000256" key="6">
    <source>
        <dbReference type="HAMAP-Rule" id="MF_00480"/>
    </source>
</evidence>
<dbReference type="GO" id="GO:0006412">
    <property type="term" value="P:translation"/>
    <property type="evidence" value="ECO:0007669"/>
    <property type="project" value="UniProtKB-UniRule"/>
</dbReference>
<dbReference type="EMBL" id="JTDW01000001">
    <property type="protein sequence ID" value="KJD37098.1"/>
    <property type="molecule type" value="Genomic_DNA"/>
</dbReference>
<evidence type="ECO:0000256" key="4">
    <source>
        <dbReference type="ARBA" id="ARBA00022980"/>
    </source>
</evidence>
<comment type="subunit">
    <text evidence="6">Part of the 30S ribosomal subunit. Contacts proteins S9 and S11.</text>
</comment>
<dbReference type="PROSITE" id="PS00052">
    <property type="entry name" value="RIBOSOMAL_S7"/>
    <property type="match status" value="1"/>
</dbReference>
<dbReference type="InterPro" id="IPR020606">
    <property type="entry name" value="Ribosomal_uS7_CS"/>
</dbReference>
<dbReference type="GO" id="GO:0000049">
    <property type="term" value="F:tRNA binding"/>
    <property type="evidence" value="ECO:0007669"/>
    <property type="project" value="UniProtKB-UniRule"/>
</dbReference>
<evidence type="ECO:0000313" key="10">
    <source>
        <dbReference type="Proteomes" id="UP000032578"/>
    </source>
</evidence>
<dbReference type="PATRIC" id="fig|1435349.4.peg.242"/>
<evidence type="ECO:0000256" key="7">
    <source>
        <dbReference type="RuleBase" id="RU003619"/>
    </source>
</evidence>
<dbReference type="SUPFAM" id="SSF47973">
    <property type="entry name" value="Ribosomal protein S7"/>
    <property type="match status" value="1"/>
</dbReference>
<dbReference type="InterPro" id="IPR023798">
    <property type="entry name" value="Ribosomal_uS7_dom"/>
</dbReference>
<sequence>MRKRAAKKRPLLPDPRFNDQLVTRFVNMMMWDGKKSVAFKVFYDAIDIVDQKKTDEEKTALELWKDALSNVMPHVEVRSRRVGGATFQIPMQIRPDRKVSTAMKWLIGYARKRNEKSMALRLASEILAAAKEEGAAVKKRVDTHKMAEANKAFSHFRF</sequence>
<keyword evidence="2 6" id="KW-0699">rRNA-binding</keyword>
<dbReference type="PANTHER" id="PTHR11205">
    <property type="entry name" value="RIBOSOMAL PROTEIN S7"/>
    <property type="match status" value="1"/>
</dbReference>
<organism evidence="9 10">
    <name type="scientific">Neotamlana sedimentorum</name>
    <dbReference type="NCBI Taxonomy" id="1435349"/>
    <lineage>
        <taxon>Bacteria</taxon>
        <taxon>Pseudomonadati</taxon>
        <taxon>Bacteroidota</taxon>
        <taxon>Flavobacteriia</taxon>
        <taxon>Flavobacteriales</taxon>
        <taxon>Flavobacteriaceae</taxon>
        <taxon>Neotamlana</taxon>
    </lineage>
</organism>
<dbReference type="Proteomes" id="UP000032578">
    <property type="component" value="Unassembled WGS sequence"/>
</dbReference>
<dbReference type="AlphaFoldDB" id="A0A0D7WEG9"/>
<accession>A0A0D7WEG9</accession>
<comment type="similarity">
    <text evidence="1 6 7">Belongs to the universal ribosomal protein uS7 family.</text>
</comment>
<dbReference type="OrthoDB" id="9807653at2"/>
<dbReference type="RefSeq" id="WP_044631093.1">
    <property type="nucleotide sequence ID" value="NZ_JTDW01000001.1"/>
</dbReference>
<dbReference type="HAMAP" id="MF_00480_B">
    <property type="entry name" value="Ribosomal_uS7_B"/>
    <property type="match status" value="1"/>
</dbReference>
<dbReference type="InterPro" id="IPR036823">
    <property type="entry name" value="Ribosomal_uS7_dom_sf"/>
</dbReference>
<dbReference type="InterPro" id="IPR000235">
    <property type="entry name" value="Ribosomal_uS7"/>
</dbReference>
<keyword evidence="10" id="KW-1185">Reference proteome</keyword>
<dbReference type="NCBIfam" id="TIGR01029">
    <property type="entry name" value="rpsG_bact"/>
    <property type="match status" value="1"/>
</dbReference>
<gene>
    <name evidence="6" type="primary">rpsG</name>
    <name evidence="9" type="ORF">PW52_01190</name>
</gene>
<evidence type="ECO:0000256" key="3">
    <source>
        <dbReference type="ARBA" id="ARBA00022884"/>
    </source>
</evidence>
<dbReference type="Gene3D" id="1.10.455.10">
    <property type="entry name" value="Ribosomal protein S7 domain"/>
    <property type="match status" value="1"/>
</dbReference>
<comment type="caution">
    <text evidence="9">The sequence shown here is derived from an EMBL/GenBank/DDBJ whole genome shotgun (WGS) entry which is preliminary data.</text>
</comment>
<dbReference type="FunFam" id="1.10.455.10:FF:000001">
    <property type="entry name" value="30S ribosomal protein S7"/>
    <property type="match status" value="1"/>
</dbReference>
<keyword evidence="6" id="KW-0820">tRNA-binding</keyword>
<proteinExistence type="inferred from homology"/>
<dbReference type="GO" id="GO:0015935">
    <property type="term" value="C:small ribosomal subunit"/>
    <property type="evidence" value="ECO:0007669"/>
    <property type="project" value="InterPro"/>
</dbReference>
<comment type="function">
    <text evidence="6">One of the primary rRNA binding proteins, it binds directly to 16S rRNA where it nucleates assembly of the head domain of the 30S subunit. Is located at the subunit interface close to the decoding center, probably blocks exit of the E-site tRNA.</text>
</comment>
<evidence type="ECO:0000313" key="9">
    <source>
        <dbReference type="EMBL" id="KJD37098.1"/>
    </source>
</evidence>
<evidence type="ECO:0000259" key="8">
    <source>
        <dbReference type="Pfam" id="PF00177"/>
    </source>
</evidence>
<name>A0A0D7WEG9_9FLAO</name>
<dbReference type="CDD" id="cd14869">
    <property type="entry name" value="uS7_Bacteria"/>
    <property type="match status" value="1"/>
</dbReference>
<protein>
    <recommendedName>
        <fullName evidence="6">Small ribosomal subunit protein uS7</fullName>
    </recommendedName>
</protein>
<feature type="domain" description="Small ribosomal subunit protein uS7" evidence="8">
    <location>
        <begin position="1"/>
        <end position="151"/>
    </location>
</feature>
<keyword evidence="4 6" id="KW-0689">Ribosomal protein</keyword>
<dbReference type="GO" id="GO:0019843">
    <property type="term" value="F:rRNA binding"/>
    <property type="evidence" value="ECO:0007669"/>
    <property type="project" value="UniProtKB-UniRule"/>
</dbReference>
<evidence type="ECO:0000256" key="5">
    <source>
        <dbReference type="ARBA" id="ARBA00023274"/>
    </source>
</evidence>